<reference evidence="1 2" key="1">
    <citation type="submission" date="2016-11" db="EMBL/GenBank/DDBJ databases">
        <authorList>
            <person name="Jaros S."/>
            <person name="Januszkiewicz K."/>
            <person name="Wedrychowicz H."/>
        </authorList>
    </citation>
    <scope>NUCLEOTIDE SEQUENCE [LARGE SCALE GENOMIC DNA]</scope>
    <source>
        <strain evidence="1 2">CGMCC 1.8863</strain>
    </source>
</reference>
<sequence>MKKNILIAFMAMLPFVGLSQSVFDKYEDSDKVSAVVINSSMLKLLSNINVDVNDKEAQDYMDIVKSLKNLKVFVTQDKKVSEDMLQTIGKYLKTASLEELVKVKDKDANVSIYVKEGKDEDHVSELLMFVNGLDKISLEEGMPKIETVLLSLTGDIDLNKIGSLTQQMNLPKELNKASKK</sequence>
<evidence type="ECO:0000313" key="2">
    <source>
        <dbReference type="Proteomes" id="UP000184231"/>
    </source>
</evidence>
<dbReference type="InterPro" id="IPR025348">
    <property type="entry name" value="DUF4252"/>
</dbReference>
<gene>
    <name evidence="1" type="ORF">SAMN04487911_106130</name>
</gene>
<organism evidence="1 2">
    <name type="scientific">Arenibacter nanhaiticus</name>
    <dbReference type="NCBI Taxonomy" id="558155"/>
    <lineage>
        <taxon>Bacteria</taxon>
        <taxon>Pseudomonadati</taxon>
        <taxon>Bacteroidota</taxon>
        <taxon>Flavobacteriia</taxon>
        <taxon>Flavobacteriales</taxon>
        <taxon>Flavobacteriaceae</taxon>
        <taxon>Arenibacter</taxon>
    </lineage>
</organism>
<dbReference type="Pfam" id="PF14060">
    <property type="entry name" value="DUF4252"/>
    <property type="match status" value="1"/>
</dbReference>
<proteinExistence type="predicted"/>
<dbReference type="STRING" id="558155.SAMN04487911_106130"/>
<name>A0A1M6EEF5_9FLAO</name>
<evidence type="ECO:0008006" key="3">
    <source>
        <dbReference type="Google" id="ProtNLM"/>
    </source>
</evidence>
<evidence type="ECO:0000313" key="1">
    <source>
        <dbReference type="EMBL" id="SHI83907.1"/>
    </source>
</evidence>
<dbReference type="RefSeq" id="WP_072763740.1">
    <property type="nucleotide sequence ID" value="NZ_FQYX01000006.1"/>
</dbReference>
<dbReference type="EMBL" id="FQYX01000006">
    <property type="protein sequence ID" value="SHI83907.1"/>
    <property type="molecule type" value="Genomic_DNA"/>
</dbReference>
<dbReference type="Proteomes" id="UP000184231">
    <property type="component" value="Unassembled WGS sequence"/>
</dbReference>
<accession>A0A1M6EEF5</accession>
<dbReference type="OrthoDB" id="705638at2"/>
<dbReference type="AlphaFoldDB" id="A0A1M6EEF5"/>
<protein>
    <recommendedName>
        <fullName evidence="3">DUF4252 domain-containing protein</fullName>
    </recommendedName>
</protein>
<keyword evidence="2" id="KW-1185">Reference proteome</keyword>